<comment type="caution">
    <text evidence="1">The sequence shown here is derived from an EMBL/GenBank/DDBJ whole genome shotgun (WGS) entry which is preliminary data.</text>
</comment>
<accession>A0A8J8NN52</accession>
<dbReference type="EMBL" id="RRYP01009983">
    <property type="protein sequence ID" value="TNV78697.1"/>
    <property type="molecule type" value="Genomic_DNA"/>
</dbReference>
<reference evidence="1" key="1">
    <citation type="submission" date="2019-06" db="EMBL/GenBank/DDBJ databases">
        <authorList>
            <person name="Zheng W."/>
        </authorList>
    </citation>
    <scope>NUCLEOTIDE SEQUENCE</scope>
    <source>
        <strain evidence="1">QDHG01</strain>
    </source>
</reference>
<protein>
    <submittedName>
        <fullName evidence="1">Uncharacterized protein</fullName>
    </submittedName>
</protein>
<dbReference type="Proteomes" id="UP000785679">
    <property type="component" value="Unassembled WGS sequence"/>
</dbReference>
<name>A0A8J8NN52_HALGN</name>
<evidence type="ECO:0000313" key="2">
    <source>
        <dbReference type="Proteomes" id="UP000785679"/>
    </source>
</evidence>
<gene>
    <name evidence="1" type="ORF">FGO68_gene4971</name>
</gene>
<organism evidence="1 2">
    <name type="scientific">Halteria grandinella</name>
    <dbReference type="NCBI Taxonomy" id="5974"/>
    <lineage>
        <taxon>Eukaryota</taxon>
        <taxon>Sar</taxon>
        <taxon>Alveolata</taxon>
        <taxon>Ciliophora</taxon>
        <taxon>Intramacronucleata</taxon>
        <taxon>Spirotrichea</taxon>
        <taxon>Stichotrichia</taxon>
        <taxon>Sporadotrichida</taxon>
        <taxon>Halteriidae</taxon>
        <taxon>Halteria</taxon>
    </lineage>
</organism>
<keyword evidence="2" id="KW-1185">Reference proteome</keyword>
<dbReference type="AlphaFoldDB" id="A0A8J8NN52"/>
<evidence type="ECO:0000313" key="1">
    <source>
        <dbReference type="EMBL" id="TNV78697.1"/>
    </source>
</evidence>
<sequence>MKGQLIKNIWPQYLTSGNSLPMAPIYQNLTHQSESHHDDTESSGVVEAQLIHSYLQQGRICICWPILRLSGTKLSFQIAYSKREQSNSHPQSGKYSEVMMIQLSLQSKTTLRQNLLLP</sequence>
<proteinExistence type="predicted"/>